<protein>
    <submittedName>
        <fullName evidence="3">CCD97-like C-terminal domain-containing protein</fullName>
    </submittedName>
</protein>
<evidence type="ECO:0000259" key="1">
    <source>
        <dbReference type="Pfam" id="PF09747"/>
    </source>
</evidence>
<reference evidence="3" key="1">
    <citation type="submission" date="2022-11" db="UniProtKB">
        <authorList>
            <consortium name="WormBaseParasite"/>
        </authorList>
    </citation>
    <scope>IDENTIFICATION</scope>
</reference>
<evidence type="ECO:0000313" key="2">
    <source>
        <dbReference type="Proteomes" id="UP000887581"/>
    </source>
</evidence>
<feature type="domain" description="CCD97-like C-terminal" evidence="1">
    <location>
        <begin position="92"/>
        <end position="297"/>
    </location>
</feature>
<name>A0A915Q0G6_9BILA</name>
<dbReference type="WBParaSite" id="sdigi.contig69.g3532.t1">
    <property type="protein sequence ID" value="sdigi.contig69.g3532.t1"/>
    <property type="gene ID" value="sdigi.contig69.g3532"/>
</dbReference>
<evidence type="ECO:0000313" key="3">
    <source>
        <dbReference type="WBParaSite" id="sdigi.contig69.g3532.t1"/>
    </source>
</evidence>
<dbReference type="InterPro" id="IPR040233">
    <property type="entry name" value="CCD97-like_C"/>
</dbReference>
<keyword evidence="2" id="KW-1185">Reference proteome</keyword>
<proteinExistence type="predicted"/>
<dbReference type="PANTHER" id="PTHR31840:SF1">
    <property type="entry name" value="COILED-COIL DOMAIN-CONTAINING PROTEIN 97"/>
    <property type="match status" value="1"/>
</dbReference>
<dbReference type="PANTHER" id="PTHR31840">
    <property type="entry name" value="COILED-COIL DOMAIN-CONTAINING PROTEIN 97"/>
    <property type="match status" value="1"/>
</dbReference>
<dbReference type="AlphaFoldDB" id="A0A915Q0G6"/>
<sequence length="297" mass="35885">MIDRIIACGDIFYRSEQRDTPDLIMQEKRALLENLYMKDPQLFIRRYHKYLVVEDCEYFDQDDYEIKFYTKEVIERCKDVDSKKRKDVKLRNQRYAELQRLKRETDYFSNKKMREREPLLFDKMIGRFLPEEEQIHLRPTVENESLSGVFMQFEDSQIISNRRTAHLKEWNDFLRFDREEKSKFGNLVQHASSRFCEELECDDNNETKCADGLGEAVDGDCKPTSSYSKEEEMILESSEEDCDQDQLRADFIDHMEQRFLRGDDTEFYDYSLVDKGMMKEYEQMCDRDLEEAYFEND</sequence>
<dbReference type="Pfam" id="PF09747">
    <property type="entry name" value="CCD97-like_C"/>
    <property type="match status" value="1"/>
</dbReference>
<organism evidence="2 3">
    <name type="scientific">Setaria digitata</name>
    <dbReference type="NCBI Taxonomy" id="48799"/>
    <lineage>
        <taxon>Eukaryota</taxon>
        <taxon>Metazoa</taxon>
        <taxon>Ecdysozoa</taxon>
        <taxon>Nematoda</taxon>
        <taxon>Chromadorea</taxon>
        <taxon>Rhabditida</taxon>
        <taxon>Spirurina</taxon>
        <taxon>Spiruromorpha</taxon>
        <taxon>Filarioidea</taxon>
        <taxon>Setariidae</taxon>
        <taxon>Setaria</taxon>
    </lineage>
</organism>
<dbReference type="Proteomes" id="UP000887581">
    <property type="component" value="Unplaced"/>
</dbReference>
<accession>A0A915Q0G6</accession>
<dbReference type="InterPro" id="IPR018613">
    <property type="entry name" value="Ccdc97-like"/>
</dbReference>